<proteinExistence type="predicted"/>
<protein>
    <submittedName>
        <fullName evidence="1">Uncharacterized protein</fullName>
    </submittedName>
</protein>
<sequence length="102" mass="12355">MVVMIILQFHKHMRIDGHLETTRTELGMSIEEFFSMLPTQLKFNKSESFCFKTGRLIFLFTVKKYYRYTECNDHDKDHEGMNVEEEESEEETEAEIHRRETR</sequence>
<dbReference type="Proteomes" id="UP001060085">
    <property type="component" value="Linkage Group LG04"/>
</dbReference>
<evidence type="ECO:0000313" key="1">
    <source>
        <dbReference type="EMBL" id="KAI5667775.1"/>
    </source>
</evidence>
<evidence type="ECO:0000313" key="2">
    <source>
        <dbReference type="Proteomes" id="UP001060085"/>
    </source>
</evidence>
<name>A0ACC0B536_CATRO</name>
<keyword evidence="2" id="KW-1185">Reference proteome</keyword>
<dbReference type="EMBL" id="CM044704">
    <property type="protein sequence ID" value="KAI5667775.1"/>
    <property type="molecule type" value="Genomic_DNA"/>
</dbReference>
<gene>
    <name evidence="1" type="ORF">M9H77_17628</name>
</gene>
<comment type="caution">
    <text evidence="1">The sequence shown here is derived from an EMBL/GenBank/DDBJ whole genome shotgun (WGS) entry which is preliminary data.</text>
</comment>
<reference evidence="2" key="1">
    <citation type="journal article" date="2023" name="Nat. Plants">
        <title>Single-cell RNA sequencing provides a high-resolution roadmap for understanding the multicellular compartmentation of specialized metabolism.</title>
        <authorList>
            <person name="Sun S."/>
            <person name="Shen X."/>
            <person name="Li Y."/>
            <person name="Li Y."/>
            <person name="Wang S."/>
            <person name="Li R."/>
            <person name="Zhang H."/>
            <person name="Shen G."/>
            <person name="Guo B."/>
            <person name="Wei J."/>
            <person name="Xu J."/>
            <person name="St-Pierre B."/>
            <person name="Chen S."/>
            <person name="Sun C."/>
        </authorList>
    </citation>
    <scope>NUCLEOTIDE SEQUENCE [LARGE SCALE GENOMIC DNA]</scope>
</reference>
<accession>A0ACC0B536</accession>
<organism evidence="1 2">
    <name type="scientific">Catharanthus roseus</name>
    <name type="common">Madagascar periwinkle</name>
    <name type="synonym">Vinca rosea</name>
    <dbReference type="NCBI Taxonomy" id="4058"/>
    <lineage>
        <taxon>Eukaryota</taxon>
        <taxon>Viridiplantae</taxon>
        <taxon>Streptophyta</taxon>
        <taxon>Embryophyta</taxon>
        <taxon>Tracheophyta</taxon>
        <taxon>Spermatophyta</taxon>
        <taxon>Magnoliopsida</taxon>
        <taxon>eudicotyledons</taxon>
        <taxon>Gunneridae</taxon>
        <taxon>Pentapetalae</taxon>
        <taxon>asterids</taxon>
        <taxon>lamiids</taxon>
        <taxon>Gentianales</taxon>
        <taxon>Apocynaceae</taxon>
        <taxon>Rauvolfioideae</taxon>
        <taxon>Vinceae</taxon>
        <taxon>Catharanthinae</taxon>
        <taxon>Catharanthus</taxon>
    </lineage>
</organism>